<feature type="compositionally biased region" description="Basic and acidic residues" evidence="1">
    <location>
        <begin position="106"/>
        <end position="119"/>
    </location>
</feature>
<sequence>MDRNIEFRKQDKQTDTDGDDQAKDKDECERKLEEASIFARRSFLARTPPSTPSVPTVEEQIVPAVEIDDPWQDEKMDGSPIYQLTQEEDLAQAAKKRKRGLISPLKQKESRWESNREDMTEVNNSLAKVVNRTREKLVNELGPGTWHEDEGGDKALGPGTCIPGRPPGKTRRSVAVQAERSDIEREKLRAEEKTRIDIREALESESGFVGLASILDKKWLEDMYMRTREAPTSHRELNLESNLALVLEPARVTEDKAMESIMGMHPDLRAVVKNCDGQLDYMVKTIATRTRNLETSLYKS</sequence>
<name>A0AAW1N2R9_POPJA</name>
<keyword evidence="3" id="KW-1185">Reference proteome</keyword>
<proteinExistence type="predicted"/>
<dbReference type="Proteomes" id="UP001458880">
    <property type="component" value="Unassembled WGS sequence"/>
</dbReference>
<reference evidence="2 3" key="1">
    <citation type="journal article" date="2024" name="BMC Genomics">
        <title>De novo assembly and annotation of Popillia japonica's genome with initial clues to its potential as an invasive pest.</title>
        <authorList>
            <person name="Cucini C."/>
            <person name="Boschi S."/>
            <person name="Funari R."/>
            <person name="Cardaioli E."/>
            <person name="Iannotti N."/>
            <person name="Marturano G."/>
            <person name="Paoli F."/>
            <person name="Bruttini M."/>
            <person name="Carapelli A."/>
            <person name="Frati F."/>
            <person name="Nardi F."/>
        </authorList>
    </citation>
    <scope>NUCLEOTIDE SEQUENCE [LARGE SCALE GENOMIC DNA]</scope>
    <source>
        <strain evidence="2">DMR45628</strain>
    </source>
</reference>
<dbReference type="EMBL" id="JASPKY010000012">
    <property type="protein sequence ID" value="KAK9753578.1"/>
    <property type="molecule type" value="Genomic_DNA"/>
</dbReference>
<feature type="region of interest" description="Disordered" evidence="1">
    <location>
        <begin position="142"/>
        <end position="180"/>
    </location>
</feature>
<evidence type="ECO:0000256" key="1">
    <source>
        <dbReference type="SAM" id="MobiDB-lite"/>
    </source>
</evidence>
<accession>A0AAW1N2R9</accession>
<protein>
    <submittedName>
        <fullName evidence="2">Uncharacterized protein</fullName>
    </submittedName>
</protein>
<feature type="region of interest" description="Disordered" evidence="1">
    <location>
        <begin position="1"/>
        <end position="30"/>
    </location>
</feature>
<feature type="region of interest" description="Disordered" evidence="1">
    <location>
        <begin position="96"/>
        <end position="121"/>
    </location>
</feature>
<evidence type="ECO:0000313" key="3">
    <source>
        <dbReference type="Proteomes" id="UP001458880"/>
    </source>
</evidence>
<evidence type="ECO:0000313" key="2">
    <source>
        <dbReference type="EMBL" id="KAK9753578.1"/>
    </source>
</evidence>
<gene>
    <name evidence="2" type="ORF">QE152_g1961</name>
</gene>
<dbReference type="AlphaFoldDB" id="A0AAW1N2R9"/>
<comment type="caution">
    <text evidence="2">The sequence shown here is derived from an EMBL/GenBank/DDBJ whole genome shotgun (WGS) entry which is preliminary data.</text>
</comment>
<organism evidence="2 3">
    <name type="scientific">Popillia japonica</name>
    <name type="common">Japanese beetle</name>
    <dbReference type="NCBI Taxonomy" id="7064"/>
    <lineage>
        <taxon>Eukaryota</taxon>
        <taxon>Metazoa</taxon>
        <taxon>Ecdysozoa</taxon>
        <taxon>Arthropoda</taxon>
        <taxon>Hexapoda</taxon>
        <taxon>Insecta</taxon>
        <taxon>Pterygota</taxon>
        <taxon>Neoptera</taxon>
        <taxon>Endopterygota</taxon>
        <taxon>Coleoptera</taxon>
        <taxon>Polyphaga</taxon>
        <taxon>Scarabaeiformia</taxon>
        <taxon>Scarabaeidae</taxon>
        <taxon>Rutelinae</taxon>
        <taxon>Popillia</taxon>
    </lineage>
</organism>